<proteinExistence type="inferred from homology"/>
<dbReference type="Proteomes" id="UP000238701">
    <property type="component" value="Unassembled WGS sequence"/>
</dbReference>
<feature type="binding site" evidence="9">
    <location>
        <position position="163"/>
    </location>
    <ligand>
        <name>Zn(2+)</name>
        <dbReference type="ChEBI" id="CHEBI:29105"/>
    </ligand>
</feature>
<feature type="domain" description="Galactose-1-phosphate uridyl transferase N-terminal" evidence="10">
    <location>
        <begin position="3"/>
        <end position="175"/>
    </location>
</feature>
<evidence type="ECO:0000256" key="4">
    <source>
        <dbReference type="ARBA" id="ARBA00022723"/>
    </source>
</evidence>
<dbReference type="SUPFAM" id="SSF54197">
    <property type="entry name" value="HIT-like"/>
    <property type="match status" value="2"/>
</dbReference>
<accession>A0A2U3K8D2</accession>
<keyword evidence="5 9" id="KW-0862">Zinc</keyword>
<keyword evidence="6" id="KW-0119">Carbohydrate metabolism</keyword>
<dbReference type="EC" id="2.7.7.12" evidence="7"/>
<evidence type="ECO:0000256" key="2">
    <source>
        <dbReference type="ARBA" id="ARBA00022679"/>
    </source>
</evidence>
<dbReference type="InterPro" id="IPR036265">
    <property type="entry name" value="HIT-like_sf"/>
</dbReference>
<dbReference type="GO" id="GO:0008270">
    <property type="term" value="F:zinc ion binding"/>
    <property type="evidence" value="ECO:0007669"/>
    <property type="project" value="InterPro"/>
</dbReference>
<dbReference type="OrthoDB" id="9769064at2"/>
<name>A0A2U3K8D2_9BACT</name>
<keyword evidence="3 12" id="KW-0548">Nucleotidyltransferase</keyword>
<keyword evidence="2 12" id="KW-0808">Transferase</keyword>
<dbReference type="PANTHER" id="PTHR42763">
    <property type="entry name" value="ADP-GLUCOSE PHOSPHORYLASE"/>
    <property type="match status" value="1"/>
</dbReference>
<dbReference type="NCBIfam" id="TIGR00209">
    <property type="entry name" value="galT_1"/>
    <property type="match status" value="1"/>
</dbReference>
<evidence type="ECO:0000259" key="10">
    <source>
        <dbReference type="Pfam" id="PF01087"/>
    </source>
</evidence>
<reference evidence="13" key="1">
    <citation type="submission" date="2018-02" db="EMBL/GenBank/DDBJ databases">
        <authorList>
            <person name="Hausmann B."/>
        </authorList>
    </citation>
    <scope>NUCLEOTIDE SEQUENCE [LARGE SCALE GENOMIC DNA]</scope>
    <source>
        <strain evidence="13">Peat soil MAG SbA1</strain>
    </source>
</reference>
<dbReference type="PANTHER" id="PTHR42763:SF2">
    <property type="entry name" value="ADP-GLUCOSE PHOSPHORYLASE"/>
    <property type="match status" value="1"/>
</dbReference>
<evidence type="ECO:0000256" key="7">
    <source>
        <dbReference type="NCBIfam" id="TIGR00209"/>
    </source>
</evidence>
<dbReference type="AlphaFoldDB" id="A0A2U3K8D2"/>
<dbReference type="GO" id="GO:0006012">
    <property type="term" value="P:galactose metabolic process"/>
    <property type="evidence" value="ECO:0007669"/>
    <property type="project" value="UniProtKB-UniRule"/>
</dbReference>
<dbReference type="InterPro" id="IPR005850">
    <property type="entry name" value="GalP_Utransf_C"/>
</dbReference>
<feature type="domain" description="Galactose-1-phosphate uridyl transferase C-terminal" evidence="11">
    <location>
        <begin position="191"/>
        <end position="331"/>
    </location>
</feature>
<gene>
    <name evidence="12" type="ORF">SBA1_1480006</name>
</gene>
<evidence type="ECO:0000256" key="1">
    <source>
        <dbReference type="ARBA" id="ARBA00010951"/>
    </source>
</evidence>
<evidence type="ECO:0000313" key="13">
    <source>
        <dbReference type="Proteomes" id="UP000238701"/>
    </source>
</evidence>
<dbReference type="InterPro" id="IPR005849">
    <property type="entry name" value="GalP_Utransf_N"/>
</dbReference>
<sequence>MPELRQNFFTKEWVIIATERAKRPEELATHRAVEPAPAFVETCPFCPGNESKTPPEVMRFPAKPGEPWAVRVIPNKFAALSSEVQPSRSLQHLRRRIDGFGFHEVIIDSPDHSCCMALLPDAHVASILSVYRERYNALSLDRRLNHITIFKNHGADAGASLQHPHSQLIATPVIPSQVRHRLFEALRHYDDVGECMFCHMVEREVEDQTRVALKGEYFVALEEFASATPFATHIFPLRHMASFGDISDIEIADLARVLRTLLAKIYVGLGNPDLNFTVRSAPAEYAGARHFHWYVSVIPRLTRVAGFELGSGMFINTVLPEAAAEFLRKVSVEKAVAAGA</sequence>
<comment type="cofactor">
    <cofactor evidence="9">
        <name>Zn(2+)</name>
        <dbReference type="ChEBI" id="CHEBI:29105"/>
    </cofactor>
    <text evidence="9">Binds 1 zinc ion per subunit.</text>
</comment>
<organism evidence="12 13">
    <name type="scientific">Candidatus Sulfotelmatobacter kueseliae</name>
    <dbReference type="NCBI Taxonomy" id="2042962"/>
    <lineage>
        <taxon>Bacteria</taxon>
        <taxon>Pseudomonadati</taxon>
        <taxon>Acidobacteriota</taxon>
        <taxon>Terriglobia</taxon>
        <taxon>Terriglobales</taxon>
        <taxon>Candidatus Korobacteraceae</taxon>
        <taxon>Candidatus Sulfotelmatobacter</taxon>
    </lineage>
</organism>
<dbReference type="EMBL" id="OMOD01000055">
    <property type="protein sequence ID" value="SPF35932.1"/>
    <property type="molecule type" value="Genomic_DNA"/>
</dbReference>
<evidence type="ECO:0000256" key="3">
    <source>
        <dbReference type="ARBA" id="ARBA00022695"/>
    </source>
</evidence>
<evidence type="ECO:0000259" key="11">
    <source>
        <dbReference type="Pfam" id="PF02744"/>
    </source>
</evidence>
<evidence type="ECO:0000256" key="9">
    <source>
        <dbReference type="PIRSR" id="PIRSR000808-3"/>
    </source>
</evidence>
<dbReference type="Gene3D" id="3.30.428.10">
    <property type="entry name" value="HIT-like"/>
    <property type="match status" value="2"/>
</dbReference>
<feature type="active site" description="Tele-UMP-histidine intermediate" evidence="8">
    <location>
        <position position="165"/>
    </location>
</feature>
<keyword evidence="4 9" id="KW-0479">Metal-binding</keyword>
<feature type="binding site" evidence="9">
    <location>
        <position position="46"/>
    </location>
    <ligand>
        <name>Zn(2+)</name>
        <dbReference type="ChEBI" id="CHEBI:29105"/>
    </ligand>
</feature>
<comment type="similarity">
    <text evidence="1">Belongs to the galactose-1-phosphate uridylyltransferase type 1 family.</text>
</comment>
<evidence type="ECO:0000256" key="8">
    <source>
        <dbReference type="PIRSR" id="PIRSR000808-1"/>
    </source>
</evidence>
<dbReference type="InterPro" id="IPR053177">
    <property type="entry name" value="ADP-glucose_phosphorylase"/>
</dbReference>
<feature type="binding site" evidence="9">
    <location>
        <position position="112"/>
    </location>
    <ligand>
        <name>Zn(2+)</name>
        <dbReference type="ChEBI" id="CHEBI:29105"/>
    </ligand>
</feature>
<feature type="binding site" evidence="9">
    <location>
        <position position="43"/>
    </location>
    <ligand>
        <name>Zn(2+)</name>
        <dbReference type="ChEBI" id="CHEBI:29105"/>
    </ligand>
</feature>
<evidence type="ECO:0000256" key="5">
    <source>
        <dbReference type="ARBA" id="ARBA00022833"/>
    </source>
</evidence>
<dbReference type="InterPro" id="IPR001937">
    <property type="entry name" value="GalP_UDPtransf1"/>
</dbReference>
<dbReference type="GO" id="GO:0008108">
    <property type="term" value="F:UDP-glucose:hexose-1-phosphate uridylyltransferase activity"/>
    <property type="evidence" value="ECO:0007669"/>
    <property type="project" value="UniProtKB-UniRule"/>
</dbReference>
<dbReference type="PIRSF" id="PIRSF000808">
    <property type="entry name" value="GalT"/>
    <property type="match status" value="1"/>
</dbReference>
<dbReference type="Pfam" id="PF02744">
    <property type="entry name" value="GalP_UDP_tr_C"/>
    <property type="match status" value="1"/>
</dbReference>
<evidence type="ECO:0000256" key="6">
    <source>
        <dbReference type="ARBA" id="ARBA00023277"/>
    </source>
</evidence>
<dbReference type="Pfam" id="PF01087">
    <property type="entry name" value="GalP_UDP_transf"/>
    <property type="match status" value="1"/>
</dbReference>
<protein>
    <recommendedName>
        <fullName evidence="7">Galactose-1-phosphate uridylyltransferase</fullName>
        <ecNumber evidence="7">2.7.7.12</ecNumber>
    </recommendedName>
</protein>
<evidence type="ECO:0000313" key="12">
    <source>
        <dbReference type="EMBL" id="SPF35932.1"/>
    </source>
</evidence>